<dbReference type="OrthoDB" id="3060762at2759"/>
<evidence type="ECO:0000256" key="5">
    <source>
        <dbReference type="ARBA" id="ARBA00022833"/>
    </source>
</evidence>
<evidence type="ECO:0000259" key="6">
    <source>
        <dbReference type="Pfam" id="PF07687"/>
    </source>
</evidence>
<dbReference type="Pfam" id="PF07687">
    <property type="entry name" value="M20_dimer"/>
    <property type="match status" value="1"/>
</dbReference>
<dbReference type="EMBL" id="JAACJO010000002">
    <property type="protein sequence ID" value="KAF5362040.1"/>
    <property type="molecule type" value="Genomic_DNA"/>
</dbReference>
<evidence type="ECO:0000256" key="4">
    <source>
        <dbReference type="ARBA" id="ARBA00022801"/>
    </source>
</evidence>
<dbReference type="PANTHER" id="PTHR45962">
    <property type="entry name" value="N-FATTY-ACYL-AMINO ACID SYNTHASE/HYDROLASE PM20D1"/>
    <property type="match status" value="1"/>
</dbReference>
<evidence type="ECO:0000313" key="8">
    <source>
        <dbReference type="Proteomes" id="UP000559027"/>
    </source>
</evidence>
<dbReference type="SUPFAM" id="SSF55031">
    <property type="entry name" value="Bacterial exopeptidase dimerisation domain"/>
    <property type="match status" value="1"/>
</dbReference>
<protein>
    <recommendedName>
        <fullName evidence="6">Peptidase M20 dimerisation domain-containing protein</fullName>
    </recommendedName>
</protein>
<dbReference type="GO" id="GO:0046872">
    <property type="term" value="F:metal ion binding"/>
    <property type="evidence" value="ECO:0007669"/>
    <property type="project" value="UniProtKB-KW"/>
</dbReference>
<keyword evidence="5" id="KW-0862">Zinc</keyword>
<dbReference type="GO" id="GO:0000328">
    <property type="term" value="C:fungal-type vacuole lumen"/>
    <property type="evidence" value="ECO:0007669"/>
    <property type="project" value="TreeGrafter"/>
</dbReference>
<keyword evidence="4" id="KW-0378">Hydrolase</keyword>
<dbReference type="AlphaFoldDB" id="A0A8H5GC76"/>
<evidence type="ECO:0000256" key="3">
    <source>
        <dbReference type="ARBA" id="ARBA00022723"/>
    </source>
</evidence>
<evidence type="ECO:0000313" key="7">
    <source>
        <dbReference type="EMBL" id="KAF5362040.1"/>
    </source>
</evidence>
<dbReference type="PANTHER" id="PTHR45962:SF1">
    <property type="entry name" value="N-FATTY-ACYL-AMINO ACID SYNTHASE_HYDROLASE PM20D1"/>
    <property type="match status" value="1"/>
</dbReference>
<comment type="caution">
    <text evidence="7">The sequence shown here is derived from an EMBL/GenBank/DDBJ whole genome shotgun (WGS) entry which is preliminary data.</text>
</comment>
<reference evidence="7 8" key="1">
    <citation type="journal article" date="2020" name="ISME J.">
        <title>Uncovering the hidden diversity of litter-decomposition mechanisms in mushroom-forming fungi.</title>
        <authorList>
            <person name="Floudas D."/>
            <person name="Bentzer J."/>
            <person name="Ahren D."/>
            <person name="Johansson T."/>
            <person name="Persson P."/>
            <person name="Tunlid A."/>
        </authorList>
    </citation>
    <scope>NUCLEOTIDE SEQUENCE [LARGE SCALE GENOMIC DNA]</scope>
    <source>
        <strain evidence="7 8">CBS 146.42</strain>
    </source>
</reference>
<keyword evidence="2" id="KW-0645">Protease</keyword>
<evidence type="ECO:0000256" key="1">
    <source>
        <dbReference type="ARBA" id="ARBA00006247"/>
    </source>
</evidence>
<dbReference type="GO" id="GO:0051603">
    <property type="term" value="P:proteolysis involved in protein catabolic process"/>
    <property type="evidence" value="ECO:0007669"/>
    <property type="project" value="TreeGrafter"/>
</dbReference>
<dbReference type="InterPro" id="IPR036264">
    <property type="entry name" value="Bact_exopeptidase_dim_dom"/>
</dbReference>
<accession>A0A8H5GC76</accession>
<comment type="similarity">
    <text evidence="1">Belongs to the peptidase M20A family.</text>
</comment>
<dbReference type="Proteomes" id="UP000559027">
    <property type="component" value="Unassembled WGS sequence"/>
</dbReference>
<name>A0A8H5GC76_9AGAR</name>
<gene>
    <name evidence="7" type="ORF">D9756_002469</name>
</gene>
<dbReference type="InterPro" id="IPR011650">
    <property type="entry name" value="Peptidase_M20_dimer"/>
</dbReference>
<organism evidence="7 8">
    <name type="scientific">Leucocoprinus leucothites</name>
    <dbReference type="NCBI Taxonomy" id="201217"/>
    <lineage>
        <taxon>Eukaryota</taxon>
        <taxon>Fungi</taxon>
        <taxon>Dikarya</taxon>
        <taxon>Basidiomycota</taxon>
        <taxon>Agaricomycotina</taxon>
        <taxon>Agaricomycetes</taxon>
        <taxon>Agaricomycetidae</taxon>
        <taxon>Agaricales</taxon>
        <taxon>Agaricineae</taxon>
        <taxon>Agaricaceae</taxon>
        <taxon>Leucocoprinus</taxon>
    </lineage>
</organism>
<dbReference type="InterPro" id="IPR047177">
    <property type="entry name" value="Pept_M20A"/>
</dbReference>
<keyword evidence="3" id="KW-0479">Metal-binding</keyword>
<feature type="domain" description="Peptidase M20 dimerisation" evidence="6">
    <location>
        <begin position="19"/>
        <end position="83"/>
    </location>
</feature>
<keyword evidence="8" id="KW-1185">Reference proteome</keyword>
<evidence type="ECO:0000256" key="2">
    <source>
        <dbReference type="ARBA" id="ARBA00022670"/>
    </source>
</evidence>
<sequence>MPDALRGLILQYTSSDIALNKLTQEVSKNSLFRSLIGTTQTIDIIEAGIKANVLPEQASAIVNHRIAVFNSLKETMTRDTSLLKSLVEIFNLTYTALGETTIGGVKSSSGSLAPQMALHGGLEPAPIIPINNLPFELL</sequence>
<proteinExistence type="inferred from homology"/>
<dbReference type="GO" id="GO:0004180">
    <property type="term" value="F:carboxypeptidase activity"/>
    <property type="evidence" value="ECO:0007669"/>
    <property type="project" value="TreeGrafter"/>
</dbReference>